<evidence type="ECO:0000313" key="1">
    <source>
        <dbReference type="EMBL" id="MBA8949194.1"/>
    </source>
</evidence>
<keyword evidence="1" id="KW-0238">DNA-binding</keyword>
<dbReference type="Gene3D" id="1.10.10.10">
    <property type="entry name" value="Winged helix-like DNA-binding domain superfamily/Winged helix DNA-binding domain"/>
    <property type="match status" value="1"/>
</dbReference>
<dbReference type="EMBL" id="JACJIA010000001">
    <property type="protein sequence ID" value="MBA8949194.1"/>
    <property type="molecule type" value="Genomic_DNA"/>
</dbReference>
<dbReference type="AlphaFoldDB" id="A0A7W3LJF0"/>
<name>A0A7W3LJF0_ACTNM</name>
<protein>
    <submittedName>
        <fullName evidence="1">DNA-binding NarL/FixJ family response regulator</fullName>
    </submittedName>
</protein>
<keyword evidence="2" id="KW-1185">Reference proteome</keyword>
<dbReference type="Proteomes" id="UP000572680">
    <property type="component" value="Unassembled WGS sequence"/>
</dbReference>
<dbReference type="GO" id="GO:0003677">
    <property type="term" value="F:DNA binding"/>
    <property type="evidence" value="ECO:0007669"/>
    <property type="project" value="UniProtKB-KW"/>
</dbReference>
<dbReference type="RefSeq" id="WP_220508881.1">
    <property type="nucleotide sequence ID" value="NZ_BAAALP010000003.1"/>
</dbReference>
<accession>A0A7W3LJF0</accession>
<dbReference type="InterPro" id="IPR036388">
    <property type="entry name" value="WH-like_DNA-bd_sf"/>
</dbReference>
<sequence>MIPLDLEVFYNGLLVIRDPAVVDALTRLHRGWWDAGDDPAAGRDPDEPPAHLVPVLACMRGGLSDQAAVARLGLSPRTYTRRVGELLDLLETTSRFQAGTIAARRGWI</sequence>
<organism evidence="1 2">
    <name type="scientific">Actinomadura namibiensis</name>
    <dbReference type="NCBI Taxonomy" id="182080"/>
    <lineage>
        <taxon>Bacteria</taxon>
        <taxon>Bacillati</taxon>
        <taxon>Actinomycetota</taxon>
        <taxon>Actinomycetes</taxon>
        <taxon>Streptosporangiales</taxon>
        <taxon>Thermomonosporaceae</taxon>
        <taxon>Actinomadura</taxon>
    </lineage>
</organism>
<proteinExistence type="predicted"/>
<evidence type="ECO:0000313" key="2">
    <source>
        <dbReference type="Proteomes" id="UP000572680"/>
    </source>
</evidence>
<comment type="caution">
    <text evidence="1">The sequence shown here is derived from an EMBL/GenBank/DDBJ whole genome shotgun (WGS) entry which is preliminary data.</text>
</comment>
<reference evidence="1 2" key="1">
    <citation type="submission" date="2020-08" db="EMBL/GenBank/DDBJ databases">
        <title>Genomic Encyclopedia of Type Strains, Phase IV (KMG-IV): sequencing the most valuable type-strain genomes for metagenomic binning, comparative biology and taxonomic classification.</title>
        <authorList>
            <person name="Goeker M."/>
        </authorList>
    </citation>
    <scope>NUCLEOTIDE SEQUENCE [LARGE SCALE GENOMIC DNA]</scope>
    <source>
        <strain evidence="1 2">DSM 44197</strain>
    </source>
</reference>
<gene>
    <name evidence="1" type="ORF">HNR61_000792</name>
</gene>